<evidence type="ECO:0000256" key="1">
    <source>
        <dbReference type="SAM" id="MobiDB-lite"/>
    </source>
</evidence>
<sequence length="770" mass="81603">MRRVLLAGLAAGLLWGGWPGGRERAWAAAPAAPSYVGVKSSMDAIRKALDDPAARQPNAPGWFALFDAIQSDLDAYTKATEPAGRLASLERLNEVSAALGAVAWAPAQQLRAELLQWINPRLHLASAERRLDETVKSLPQTEDPAVKANRQRWLDFVANDLGKALNEYNAAATVSQRADGLKKIHQALRLLQTRNSEHPWQPSWDLQNAVNELFNQPNLDVTADVNVVSPFFNQWLVQTGPVYRKGYWSQVTAGPKTGFGLLPSDDGIMFFNSQALTSVTPITDFQNQIASDPQGQRAAKLYVFSATTVDQANLTIYTVLRPSGLQIWPAYNHNIDASICSVPAQGGGVGRAVAGLIGLNQEAINQKVYEGAIGQFRQRIPGEAQEEAESRIAGETAQRNAQLRQFLPGDNTATVQDFLISGLSLRSRPEAVYVNGLLQSRSGDKQRGADAPQPASLAVPAAGVTADVHLVSLLDGIVAGLFERPVVQAVENVMIRTRDVPPGTPPGEAAVTRVNVDFPTYLSVARDVRKQNNAKVTALRIKRPSQPPDFAADARGYLVAIIHDVQIDVPAPDPNSSAGSMIGVKGNVLRIKMPQLEVAFSHQLDPATRQIKAQIQDFTPSPGSQVLAIDTDESKAAPLTRFTGALVMNTIGAKLRTQPLQASLDKLNLRGFAIQSVSPLDPSGWMRVNLVQAGPAAPGPEVLPTAPAGPPSQVPSTPAPSPEGAPPIPATTGAPAPAAEAAPAAAAAAPGTGAAPTAELTAPAVAAAPR</sequence>
<feature type="compositionally biased region" description="Pro residues" evidence="1">
    <location>
        <begin position="707"/>
        <end position="729"/>
    </location>
</feature>
<evidence type="ECO:0000313" key="2">
    <source>
        <dbReference type="EMBL" id="QEH36732.1"/>
    </source>
</evidence>
<gene>
    <name evidence="2" type="ORF">OJF2_53170</name>
</gene>
<dbReference type="KEGG" id="agv:OJF2_53170"/>
<evidence type="ECO:0000313" key="3">
    <source>
        <dbReference type="Proteomes" id="UP000324233"/>
    </source>
</evidence>
<proteinExistence type="predicted"/>
<dbReference type="Proteomes" id="UP000324233">
    <property type="component" value="Chromosome"/>
</dbReference>
<feature type="region of interest" description="Disordered" evidence="1">
    <location>
        <begin position="697"/>
        <end position="756"/>
    </location>
</feature>
<name>A0A5B9W7S1_9BACT</name>
<feature type="compositionally biased region" description="Low complexity" evidence="1">
    <location>
        <begin position="730"/>
        <end position="756"/>
    </location>
</feature>
<dbReference type="EMBL" id="CP042997">
    <property type="protein sequence ID" value="QEH36732.1"/>
    <property type="molecule type" value="Genomic_DNA"/>
</dbReference>
<organism evidence="2 3">
    <name type="scientific">Aquisphaera giovannonii</name>
    <dbReference type="NCBI Taxonomy" id="406548"/>
    <lineage>
        <taxon>Bacteria</taxon>
        <taxon>Pseudomonadati</taxon>
        <taxon>Planctomycetota</taxon>
        <taxon>Planctomycetia</taxon>
        <taxon>Isosphaerales</taxon>
        <taxon>Isosphaeraceae</taxon>
        <taxon>Aquisphaera</taxon>
    </lineage>
</organism>
<keyword evidence="3" id="KW-1185">Reference proteome</keyword>
<dbReference type="AlphaFoldDB" id="A0A5B9W7S1"/>
<accession>A0A5B9W7S1</accession>
<reference evidence="2 3" key="1">
    <citation type="submission" date="2019-08" db="EMBL/GenBank/DDBJ databases">
        <title>Deep-cultivation of Planctomycetes and their phenomic and genomic characterization uncovers novel biology.</title>
        <authorList>
            <person name="Wiegand S."/>
            <person name="Jogler M."/>
            <person name="Boedeker C."/>
            <person name="Pinto D."/>
            <person name="Vollmers J."/>
            <person name="Rivas-Marin E."/>
            <person name="Kohn T."/>
            <person name="Peeters S.H."/>
            <person name="Heuer A."/>
            <person name="Rast P."/>
            <person name="Oberbeckmann S."/>
            <person name="Bunk B."/>
            <person name="Jeske O."/>
            <person name="Meyerdierks A."/>
            <person name="Storesund J.E."/>
            <person name="Kallscheuer N."/>
            <person name="Luecker S."/>
            <person name="Lage O.M."/>
            <person name="Pohl T."/>
            <person name="Merkel B.J."/>
            <person name="Hornburger P."/>
            <person name="Mueller R.-W."/>
            <person name="Bruemmer F."/>
            <person name="Labrenz M."/>
            <person name="Spormann A.M."/>
            <person name="Op den Camp H."/>
            <person name="Overmann J."/>
            <person name="Amann R."/>
            <person name="Jetten M.S.M."/>
            <person name="Mascher T."/>
            <person name="Medema M.H."/>
            <person name="Devos D.P."/>
            <person name="Kaster A.-K."/>
            <person name="Ovreas L."/>
            <person name="Rohde M."/>
            <person name="Galperin M.Y."/>
            <person name="Jogler C."/>
        </authorList>
    </citation>
    <scope>NUCLEOTIDE SEQUENCE [LARGE SCALE GENOMIC DNA]</scope>
    <source>
        <strain evidence="2 3">OJF2</strain>
    </source>
</reference>
<protein>
    <submittedName>
        <fullName evidence="2">Uncharacterized protein</fullName>
    </submittedName>
</protein>